<dbReference type="Gene3D" id="3.30.70.100">
    <property type="match status" value="1"/>
</dbReference>
<evidence type="ECO:0000259" key="10">
    <source>
        <dbReference type="Pfam" id="PF21088"/>
    </source>
</evidence>
<dbReference type="InterPro" id="IPR049142">
    <property type="entry name" value="MS_channel_1st"/>
</dbReference>
<evidence type="ECO:0000259" key="8">
    <source>
        <dbReference type="Pfam" id="PF00924"/>
    </source>
</evidence>
<evidence type="ECO:0000313" key="12">
    <source>
        <dbReference type="Proteomes" id="UP000019028"/>
    </source>
</evidence>
<dbReference type="Gene3D" id="2.30.30.60">
    <property type="match status" value="1"/>
</dbReference>
<evidence type="ECO:0000256" key="3">
    <source>
        <dbReference type="ARBA" id="ARBA00022475"/>
    </source>
</evidence>
<organism evidence="11 12">
    <name type="scientific">Sodalis praecaptivus</name>
    <dbReference type="NCBI Taxonomy" id="1239307"/>
    <lineage>
        <taxon>Bacteria</taxon>
        <taxon>Pseudomonadati</taxon>
        <taxon>Pseudomonadota</taxon>
        <taxon>Gammaproteobacteria</taxon>
        <taxon>Enterobacterales</taxon>
        <taxon>Bruguierivoracaceae</taxon>
        <taxon>Sodalis</taxon>
    </lineage>
</organism>
<keyword evidence="12" id="KW-1185">Reference proteome</keyword>
<dbReference type="Pfam" id="PF21088">
    <property type="entry name" value="MS_channel_1st"/>
    <property type="match status" value="1"/>
</dbReference>
<evidence type="ECO:0000256" key="7">
    <source>
        <dbReference type="SAM" id="Phobius"/>
    </source>
</evidence>
<evidence type="ECO:0000256" key="5">
    <source>
        <dbReference type="ARBA" id="ARBA00022989"/>
    </source>
</evidence>
<dbReference type="RefSeq" id="WP_025422634.1">
    <property type="nucleotide sequence ID" value="NZ_CP006569.1"/>
</dbReference>
<dbReference type="PANTHER" id="PTHR30566">
    <property type="entry name" value="YNAI-RELATED MECHANOSENSITIVE ION CHANNEL"/>
    <property type="match status" value="1"/>
</dbReference>
<feature type="transmembrane region" description="Helical" evidence="7">
    <location>
        <begin position="132"/>
        <end position="157"/>
    </location>
</feature>
<dbReference type="SUPFAM" id="SSF82689">
    <property type="entry name" value="Mechanosensitive channel protein MscS (YggB), C-terminal domain"/>
    <property type="match status" value="1"/>
</dbReference>
<feature type="transmembrane region" description="Helical" evidence="7">
    <location>
        <begin position="57"/>
        <end position="86"/>
    </location>
</feature>
<dbReference type="Pfam" id="PF00924">
    <property type="entry name" value="MS_channel_2nd"/>
    <property type="match status" value="1"/>
</dbReference>
<dbReference type="AlphaFoldDB" id="W0HYB5"/>
<feature type="domain" description="Mechanosensitive ion channel MscS" evidence="8">
    <location>
        <begin position="183"/>
        <end position="250"/>
    </location>
</feature>
<reference evidence="11 12" key="1">
    <citation type="journal article" date="2014" name="Genome Biol. Evol.">
        <title>Genome degeneration and adaptation in a nascent stage of symbiosis.</title>
        <authorList>
            <person name="Oakeson K.F."/>
            <person name="Gil R."/>
            <person name="Clayton A.L."/>
            <person name="Dunn D.M."/>
            <person name="von Niederhausern A.C."/>
            <person name="Hamil C."/>
            <person name="Aoyagi A."/>
            <person name="Duval B."/>
            <person name="Baca A."/>
            <person name="Silva F.J."/>
            <person name="Vallier A."/>
            <person name="Jackson D.G."/>
            <person name="Latorre A."/>
            <person name="Weiss R.B."/>
            <person name="Heddi A."/>
            <person name="Moya A."/>
            <person name="Dale C."/>
        </authorList>
    </citation>
    <scope>NUCLEOTIDE SEQUENCE [LARGE SCALE GENOMIC DNA]</scope>
    <source>
        <strain evidence="11 12">HS1</strain>
    </source>
</reference>
<dbReference type="EMBL" id="CP006569">
    <property type="protein sequence ID" value="AHF77487.1"/>
    <property type="molecule type" value="Genomic_DNA"/>
</dbReference>
<feature type="transmembrane region" description="Helical" evidence="7">
    <location>
        <begin position="18"/>
        <end position="36"/>
    </location>
</feature>
<feature type="domain" description="Mechanosensitive ion channel transmembrane helices 2/3" evidence="10">
    <location>
        <begin position="144"/>
        <end position="182"/>
    </location>
</feature>
<feature type="transmembrane region" description="Helical" evidence="7">
    <location>
        <begin position="98"/>
        <end position="120"/>
    </location>
</feature>
<evidence type="ECO:0000256" key="4">
    <source>
        <dbReference type="ARBA" id="ARBA00022692"/>
    </source>
</evidence>
<dbReference type="SUPFAM" id="SSF82861">
    <property type="entry name" value="Mechanosensitive channel protein MscS (YggB), transmembrane region"/>
    <property type="match status" value="1"/>
</dbReference>
<dbReference type="Pfam" id="PF21082">
    <property type="entry name" value="MS_channel_3rd"/>
    <property type="match status" value="1"/>
</dbReference>
<proteinExistence type="inferred from homology"/>
<dbReference type="InterPro" id="IPR011066">
    <property type="entry name" value="MscS_channel_C_sf"/>
</dbReference>
<evidence type="ECO:0000256" key="1">
    <source>
        <dbReference type="ARBA" id="ARBA00004651"/>
    </source>
</evidence>
<keyword evidence="4 7" id="KW-0812">Transmembrane</keyword>
<dbReference type="Gene3D" id="1.10.287.1260">
    <property type="match status" value="1"/>
</dbReference>
<dbReference type="HOGENOM" id="CLU_037945_0_2_6"/>
<dbReference type="KEGG" id="sod:Sant_2445"/>
<protein>
    <submittedName>
        <fullName evidence="11">Putative inner membrane protein</fullName>
    </submittedName>
</protein>
<dbReference type="OrthoDB" id="9775207at2"/>
<keyword evidence="3" id="KW-1003">Cell membrane</keyword>
<evidence type="ECO:0000259" key="9">
    <source>
        <dbReference type="Pfam" id="PF21082"/>
    </source>
</evidence>
<dbReference type="InterPro" id="IPR049278">
    <property type="entry name" value="MS_channel_C"/>
</dbReference>
<gene>
    <name evidence="11" type="ORF">Sant_2445</name>
</gene>
<comment type="subcellular location">
    <subcellularLocation>
        <location evidence="1">Cell membrane</location>
        <topology evidence="1">Multi-pass membrane protein</topology>
    </subcellularLocation>
</comment>
<keyword evidence="6 7" id="KW-0472">Membrane</keyword>
<dbReference type="PATRIC" id="fig|1239307.3.peg.2725"/>
<dbReference type="InterPro" id="IPR006685">
    <property type="entry name" value="MscS_channel_2nd"/>
</dbReference>
<feature type="domain" description="Mechanosensitive ion channel MscS C-terminal" evidence="9">
    <location>
        <begin position="256"/>
        <end position="340"/>
    </location>
</feature>
<dbReference type="InterPro" id="IPR010920">
    <property type="entry name" value="LSM_dom_sf"/>
</dbReference>
<name>W0HYB5_9GAMM</name>
<evidence type="ECO:0000256" key="2">
    <source>
        <dbReference type="ARBA" id="ARBA00008017"/>
    </source>
</evidence>
<dbReference type="Proteomes" id="UP000019028">
    <property type="component" value="Chromosome"/>
</dbReference>
<comment type="similarity">
    <text evidence="2">Belongs to the MscS (TC 1.A.23) family.</text>
</comment>
<accession>W0HYB5</accession>
<dbReference type="InterPro" id="IPR023408">
    <property type="entry name" value="MscS_beta-dom_sf"/>
</dbReference>
<evidence type="ECO:0000256" key="6">
    <source>
        <dbReference type="ARBA" id="ARBA00023136"/>
    </source>
</evidence>
<dbReference type="GO" id="GO:0005886">
    <property type="term" value="C:plasma membrane"/>
    <property type="evidence" value="ECO:0007669"/>
    <property type="project" value="UniProtKB-SubCell"/>
</dbReference>
<dbReference type="GO" id="GO:0008381">
    <property type="term" value="F:mechanosensitive monoatomic ion channel activity"/>
    <property type="evidence" value="ECO:0007669"/>
    <property type="project" value="UniProtKB-ARBA"/>
</dbReference>
<sequence>MEMLRNLNFIRLITSPTFWLNIAIIVVASFIIYWVINKIIRLSGHRVKQWSSGKHSILYRVVVEMLDNTKSLLILFTALLLSIHFIDLPGSWNNAISHGWFLVLALQIAMWLDSAVHVWLSNMTREPGAARNPVTMVILGLMMRVLIWAVMMLSILGNVGVNITALVASLGVGGIAIALAIQTVLSDVFASLAIGFDKPFVIGDFVVFNDIAGTIEHIGLKTTRIRSLSGEQIVCANAILLQQTIHNYKRMQTRRIVFTFGLAYSTPPEKLRLVGDRVKKIIEEIPETRFDRAHFLSFDNFRLTFEVVHIVASADYNKYMDIQQEINIRLMEELAALDIKLAIPTQNVLFNESEFPPLKVVGEETAPVQATQNGTG</sequence>
<dbReference type="InterPro" id="IPR011014">
    <property type="entry name" value="MscS_channel_TM-2"/>
</dbReference>
<evidence type="ECO:0000313" key="11">
    <source>
        <dbReference type="EMBL" id="AHF77487.1"/>
    </source>
</evidence>
<keyword evidence="5 7" id="KW-1133">Transmembrane helix</keyword>
<dbReference type="SUPFAM" id="SSF50182">
    <property type="entry name" value="Sm-like ribonucleoproteins"/>
    <property type="match status" value="1"/>
</dbReference>
<feature type="transmembrane region" description="Helical" evidence="7">
    <location>
        <begin position="163"/>
        <end position="185"/>
    </location>
</feature>
<dbReference type="PANTHER" id="PTHR30566:SF25">
    <property type="entry name" value="INNER MEMBRANE PROTEIN"/>
    <property type="match status" value="1"/>
</dbReference>